<reference evidence="1 2" key="1">
    <citation type="submission" date="2013-02" db="EMBL/GenBank/DDBJ databases">
        <title>phiNIT1 genome sequensing.</title>
        <authorList>
            <person name="Ozaki T."/>
            <person name="Kaneko J."/>
        </authorList>
    </citation>
    <scope>NUCLEOTIDE SEQUENCE [LARGE SCALE GENOMIC DNA]</scope>
    <source>
        <strain evidence="1">PhiNIT1</strain>
    </source>
</reference>
<dbReference type="KEGG" id="vg:16511376"/>
<keyword evidence="2" id="KW-1185">Reference proteome</keyword>
<gene>
    <name evidence="1" type="primary">orf124</name>
</gene>
<sequence>MKLGRKRRSRKLREKIKVSENRPTLLKGLLEAFKLYSKRETVGSVETSHVSFIPAESLQDPVMDTEQFIKAARTINKHTEWGCPVMARKTKIVGVEGVEFEFYFNASTDFASIITYLENRLQES</sequence>
<organism evidence="1 2">
    <name type="scientific">Bacillus phage phiNIT1</name>
    <dbReference type="NCBI Taxonomy" id="207656"/>
    <lineage>
        <taxon>Viruses</taxon>
        <taxon>Duplodnaviria</taxon>
        <taxon>Heunggongvirae</taxon>
        <taxon>Uroviricota</taxon>
        <taxon>Caudoviricetes</taxon>
        <taxon>Herelleviridae</taxon>
        <taxon>Bastillevirinae</taxon>
        <taxon>Nitunavirus</taxon>
        <taxon>Nitunavirus NIT1</taxon>
    </lineage>
</organism>
<dbReference type="OrthoDB" id="17557at10239"/>
<dbReference type="GeneID" id="16511376"/>
<dbReference type="RefSeq" id="YP_008318306.1">
    <property type="nucleotide sequence ID" value="NC_021856.1"/>
</dbReference>
<evidence type="ECO:0000313" key="2">
    <source>
        <dbReference type="Proteomes" id="UP000014701"/>
    </source>
</evidence>
<name>S6ANE8_9CAUD</name>
<accession>S6ANE8</accession>
<proteinExistence type="predicted"/>
<dbReference type="Proteomes" id="UP000014701">
    <property type="component" value="Segment"/>
</dbReference>
<protein>
    <submittedName>
        <fullName evidence="1">Uncharacterized protein</fullName>
    </submittedName>
</protein>
<evidence type="ECO:0000313" key="1">
    <source>
        <dbReference type="EMBL" id="BAN59538.1"/>
    </source>
</evidence>
<dbReference type="EMBL" id="AP013029">
    <property type="protein sequence ID" value="BAN59538.1"/>
    <property type="molecule type" value="Genomic_DNA"/>
</dbReference>